<dbReference type="Proteomes" id="UP000007796">
    <property type="component" value="Unassembled WGS sequence"/>
</dbReference>
<keyword evidence="11" id="KW-0539">Nucleus</keyword>
<evidence type="ECO:0000256" key="4">
    <source>
        <dbReference type="ARBA" id="ARBA00014232"/>
    </source>
</evidence>
<dbReference type="eggNOG" id="KOG2589">
    <property type="taxonomic scope" value="Eukaryota"/>
</dbReference>
<protein>
    <recommendedName>
        <fullName evidence="5">Histone-lysine N-methyltransferase SET9</fullName>
        <ecNumber evidence="12">2.1.1.372</ecNumber>
    </recommendedName>
    <alternativeName>
        <fullName evidence="4">Histone-lysine N-methyltransferase set9</fullName>
    </alternativeName>
    <alternativeName>
        <fullName evidence="13">SET domain protein 9</fullName>
    </alternativeName>
</protein>
<evidence type="ECO:0000256" key="14">
    <source>
        <dbReference type="ARBA" id="ARBA00048081"/>
    </source>
</evidence>
<dbReference type="GO" id="GO:0005634">
    <property type="term" value="C:nucleus"/>
    <property type="evidence" value="ECO:0007669"/>
    <property type="project" value="UniProtKB-SubCell"/>
</dbReference>
<accession>F0XNX1</accession>
<dbReference type="OrthoDB" id="6627536at2759"/>
<evidence type="ECO:0000256" key="15">
    <source>
        <dbReference type="SAM" id="MobiDB-lite"/>
    </source>
</evidence>
<feature type="region of interest" description="Disordered" evidence="15">
    <location>
        <begin position="491"/>
        <end position="558"/>
    </location>
</feature>
<dbReference type="InterPro" id="IPR025783">
    <property type="entry name" value="Set9_fungi"/>
</dbReference>
<feature type="region of interest" description="Disordered" evidence="15">
    <location>
        <begin position="647"/>
        <end position="676"/>
    </location>
</feature>
<keyword evidence="6" id="KW-0158">Chromosome</keyword>
<dbReference type="HOGENOM" id="CLU_013724_0_0_1"/>
<dbReference type="InterPro" id="IPR046341">
    <property type="entry name" value="SET_dom_sf"/>
</dbReference>
<dbReference type="RefSeq" id="XP_014170220.1">
    <property type="nucleotide sequence ID" value="XM_014314745.1"/>
</dbReference>
<dbReference type="GeneID" id="25981318"/>
<reference evidence="17 18" key="1">
    <citation type="journal article" date="2011" name="Proc. Natl. Acad. Sci. U.S.A.">
        <title>Genome and transcriptome analyses of the mountain pine beetle-fungal symbiont Grosmannia clavigera, a lodgepole pine pathogen.</title>
        <authorList>
            <person name="DiGuistini S."/>
            <person name="Wang Y."/>
            <person name="Liao N.Y."/>
            <person name="Taylor G."/>
            <person name="Tanguay P."/>
            <person name="Feau N."/>
            <person name="Henrissat B."/>
            <person name="Chan S.K."/>
            <person name="Hesse-Orce U."/>
            <person name="Alamouti S.M."/>
            <person name="Tsui C.K.M."/>
            <person name="Docking R.T."/>
            <person name="Levasseur A."/>
            <person name="Haridas S."/>
            <person name="Robertson G."/>
            <person name="Birol I."/>
            <person name="Holt R.A."/>
            <person name="Marra M.A."/>
            <person name="Hamelin R.C."/>
            <person name="Hirst M."/>
            <person name="Jones S.J.M."/>
            <person name="Bohlmann J."/>
            <person name="Breuil C."/>
        </authorList>
    </citation>
    <scope>NUCLEOTIDE SEQUENCE [LARGE SCALE GENOMIC DNA]</scope>
    <source>
        <strain evidence="18">kw1407 / UAMH 11150</strain>
    </source>
</reference>
<dbReference type="STRING" id="655863.F0XNX1"/>
<feature type="region of interest" description="Disordered" evidence="15">
    <location>
        <begin position="690"/>
        <end position="711"/>
    </location>
</feature>
<dbReference type="Gene3D" id="2.170.270.10">
    <property type="entry name" value="SET domain"/>
    <property type="match status" value="1"/>
</dbReference>
<sequence length="750" mass="82323">MPPAKSRSLPTKKHALTLAQLASYDDILTDALVDHAYYWTSIPKNRPSYLPSRGVKEDEITKIIQTHLAVNPDIQIAEEKLLATTGLAKFYRALKTDREKQDFRCHMRRYMQIYLPDCPYEVASTNRYTIFQQEASISARRFIKSHETIKYLSGIQVVITPEEEAQLSERKKDFSIVISSRKKEVNLFMGPARFANHDCDANARLVTTGQSGIEIIATKPIGVGDEITVTYGENYFGEDNCECLCKTCEGRLVNGWAPGEGTAPVKRSIEVGASTPTRGYSFRRRDENPANRGRSETPSLTPIARPKVRRTKLRISERAAESTPASDSEHTGKEAAVASRRRGHKRDANSLATPPITPAKRQNIARTDAGMACPAALSTSSREGSTTDNNDDGSGAKYLPTRSAPTRSADFGSIAQSIEVAQDGVNSLCAHDRIPTSDPPAQLLGCRSKACVPISARVLSPSVAGTDEVAIVEEDDAMLQTIVVASINTLSLPPPESTVDSSEDDRLSASAPDETTADSVSSPSTVNEEESTGYDKEAASASVDAEDEAGALTQPSRRVPGDYTLTPLLLSEPETAWVFCTVCSKAFVQRDAYYTRMSCPRCERHSKLYGYLWPKTEPEGKWDKEERILDHRLVHRFLDANDEAKARGRKRPIWQAEPAEDAEPSRRKRSSSTQAEGLGSGIWRKLKYMMPKEETPSRVSKRGTGAGSARGLKMVQSVGVATKKADASDAVDGMRCSRRFRKAGSTVSDM</sequence>
<comment type="catalytic activity">
    <reaction evidence="14">
        <text>L-lysyl(20)-[histone H4] + 3 S-adenosyl-L-methionine = N(6),N(6),N(6)-trimethyl-L-lysyl(20)-[histone H4] + 3 S-adenosyl-L-homocysteine + 3 H(+)</text>
        <dbReference type="Rhea" id="RHEA:64456"/>
        <dbReference type="Rhea" id="RHEA-COMP:15554"/>
        <dbReference type="Rhea" id="RHEA-COMP:15998"/>
        <dbReference type="ChEBI" id="CHEBI:15378"/>
        <dbReference type="ChEBI" id="CHEBI:29969"/>
        <dbReference type="ChEBI" id="CHEBI:57856"/>
        <dbReference type="ChEBI" id="CHEBI:59789"/>
        <dbReference type="ChEBI" id="CHEBI:61961"/>
        <dbReference type="EC" id="2.1.1.372"/>
    </reaction>
</comment>
<comment type="function">
    <text evidence="1">Histone methyltransferase that trimethylates 'Lys-20' of histone H4 to form H4K20me3.</text>
</comment>
<dbReference type="SMART" id="SM00317">
    <property type="entry name" value="SET"/>
    <property type="match status" value="1"/>
</dbReference>
<dbReference type="GO" id="GO:0032259">
    <property type="term" value="P:methylation"/>
    <property type="evidence" value="ECO:0007669"/>
    <property type="project" value="UniProtKB-KW"/>
</dbReference>
<name>F0XNX1_GROCL</name>
<organism evidence="18">
    <name type="scientific">Grosmannia clavigera (strain kw1407 / UAMH 11150)</name>
    <name type="common">Blue stain fungus</name>
    <name type="synonym">Graphiocladiella clavigera</name>
    <dbReference type="NCBI Taxonomy" id="655863"/>
    <lineage>
        <taxon>Eukaryota</taxon>
        <taxon>Fungi</taxon>
        <taxon>Dikarya</taxon>
        <taxon>Ascomycota</taxon>
        <taxon>Pezizomycotina</taxon>
        <taxon>Sordariomycetes</taxon>
        <taxon>Sordariomycetidae</taxon>
        <taxon>Ophiostomatales</taxon>
        <taxon>Ophiostomataceae</taxon>
        <taxon>Leptographium</taxon>
    </lineage>
</organism>
<feature type="compositionally biased region" description="Polar residues" evidence="15">
    <location>
        <begin position="377"/>
        <end position="388"/>
    </location>
</feature>
<dbReference type="EMBL" id="GL629801">
    <property type="protein sequence ID" value="EFX00738.1"/>
    <property type="molecule type" value="Genomic_DNA"/>
</dbReference>
<dbReference type="Gene3D" id="1.10.10.1700">
    <property type="entry name" value="Histone-lysine N-methyltransferase"/>
    <property type="match status" value="1"/>
</dbReference>
<evidence type="ECO:0000256" key="11">
    <source>
        <dbReference type="ARBA" id="ARBA00023242"/>
    </source>
</evidence>
<evidence type="ECO:0000256" key="13">
    <source>
        <dbReference type="ARBA" id="ARBA00030653"/>
    </source>
</evidence>
<evidence type="ECO:0000259" key="16">
    <source>
        <dbReference type="PROSITE" id="PS50280"/>
    </source>
</evidence>
<dbReference type="Pfam" id="PF00856">
    <property type="entry name" value="SET"/>
    <property type="match status" value="1"/>
</dbReference>
<dbReference type="GO" id="GO:0005694">
    <property type="term" value="C:chromosome"/>
    <property type="evidence" value="ECO:0007669"/>
    <property type="project" value="UniProtKB-SubCell"/>
</dbReference>
<keyword evidence="9" id="KW-0949">S-adenosyl-L-methionine</keyword>
<keyword evidence="7" id="KW-0489">Methyltransferase</keyword>
<dbReference type="InterPro" id="IPR039977">
    <property type="entry name" value="Suv4-20/Set9"/>
</dbReference>
<evidence type="ECO:0000313" key="17">
    <source>
        <dbReference type="EMBL" id="EFX00738.1"/>
    </source>
</evidence>
<evidence type="ECO:0000256" key="7">
    <source>
        <dbReference type="ARBA" id="ARBA00022603"/>
    </source>
</evidence>
<dbReference type="CDD" id="cd10524">
    <property type="entry name" value="SET_Suv4-20-like"/>
    <property type="match status" value="1"/>
</dbReference>
<evidence type="ECO:0000256" key="3">
    <source>
        <dbReference type="ARBA" id="ARBA00004286"/>
    </source>
</evidence>
<proteinExistence type="predicted"/>
<keyword evidence="10" id="KW-0156">Chromatin regulator</keyword>
<dbReference type="SUPFAM" id="SSF82199">
    <property type="entry name" value="SET domain"/>
    <property type="match status" value="1"/>
</dbReference>
<dbReference type="AlphaFoldDB" id="F0XNX1"/>
<dbReference type="PROSITE" id="PS50280">
    <property type="entry name" value="SET"/>
    <property type="match status" value="1"/>
</dbReference>
<evidence type="ECO:0000313" key="18">
    <source>
        <dbReference type="Proteomes" id="UP000007796"/>
    </source>
</evidence>
<evidence type="ECO:0000256" key="1">
    <source>
        <dbReference type="ARBA" id="ARBA00001984"/>
    </source>
</evidence>
<dbReference type="EC" id="2.1.1.372" evidence="12"/>
<dbReference type="InterPro" id="IPR041938">
    <property type="entry name" value="Hist-Lys_N-MTase_N"/>
</dbReference>
<evidence type="ECO:0000256" key="5">
    <source>
        <dbReference type="ARBA" id="ARBA00015413"/>
    </source>
</evidence>
<evidence type="ECO:0000256" key="2">
    <source>
        <dbReference type="ARBA" id="ARBA00004123"/>
    </source>
</evidence>
<evidence type="ECO:0000256" key="9">
    <source>
        <dbReference type="ARBA" id="ARBA00022691"/>
    </source>
</evidence>
<evidence type="ECO:0000256" key="10">
    <source>
        <dbReference type="ARBA" id="ARBA00022853"/>
    </source>
</evidence>
<dbReference type="GO" id="GO:0140943">
    <property type="term" value="F:histone H4K20 trimethyltransferase activity"/>
    <property type="evidence" value="ECO:0007669"/>
    <property type="project" value="UniProtKB-EC"/>
</dbReference>
<feature type="compositionally biased region" description="Basic and acidic residues" evidence="15">
    <location>
        <begin position="283"/>
        <end position="295"/>
    </location>
</feature>
<feature type="region of interest" description="Disordered" evidence="15">
    <location>
        <begin position="259"/>
        <end position="408"/>
    </location>
</feature>
<keyword evidence="18" id="KW-1185">Reference proteome</keyword>
<dbReference type="InParanoid" id="F0XNX1"/>
<dbReference type="InterPro" id="IPR001214">
    <property type="entry name" value="SET_dom"/>
</dbReference>
<dbReference type="PANTHER" id="PTHR12977">
    <property type="entry name" value="SUPPRESSOR OF VARIEGATION 4-20-RELATED"/>
    <property type="match status" value="1"/>
</dbReference>
<dbReference type="PROSITE" id="PS51567">
    <property type="entry name" value="SAM_MT43_SUVAR420_1"/>
    <property type="match status" value="1"/>
</dbReference>
<gene>
    <name evidence="17" type="ORF">CMQ_7740</name>
</gene>
<dbReference type="PANTHER" id="PTHR12977:SF4">
    <property type="entry name" value="HISTONE-LYSINE N-METHYLTRANSFERASE KMT5B"/>
    <property type="match status" value="1"/>
</dbReference>
<feature type="domain" description="SET" evidence="16">
    <location>
        <begin position="118"/>
        <end position="232"/>
    </location>
</feature>
<comment type="subcellular location">
    <subcellularLocation>
        <location evidence="3">Chromosome</location>
    </subcellularLocation>
    <subcellularLocation>
        <location evidence="2">Nucleus</location>
    </subcellularLocation>
</comment>
<evidence type="ECO:0000256" key="8">
    <source>
        <dbReference type="ARBA" id="ARBA00022679"/>
    </source>
</evidence>
<feature type="compositionally biased region" description="Polar residues" evidence="15">
    <location>
        <begin position="517"/>
        <end position="526"/>
    </location>
</feature>
<evidence type="ECO:0000256" key="6">
    <source>
        <dbReference type="ARBA" id="ARBA00022454"/>
    </source>
</evidence>
<keyword evidence="8" id="KW-0808">Transferase</keyword>
<evidence type="ECO:0000256" key="12">
    <source>
        <dbReference type="ARBA" id="ARBA00024057"/>
    </source>
</evidence>